<feature type="signal peptide" evidence="2">
    <location>
        <begin position="1"/>
        <end position="24"/>
    </location>
</feature>
<keyword evidence="1" id="KW-0812">Transmembrane</keyword>
<dbReference type="InterPro" id="IPR019088">
    <property type="entry name" value="CHP02186-rel_TM"/>
</dbReference>
<keyword evidence="1" id="KW-0472">Membrane</keyword>
<evidence type="ECO:0000256" key="2">
    <source>
        <dbReference type="SAM" id="SignalP"/>
    </source>
</evidence>
<keyword evidence="4" id="KW-1185">Reference proteome</keyword>
<evidence type="ECO:0000313" key="3">
    <source>
        <dbReference type="EMBL" id="OQP85868.1"/>
    </source>
</evidence>
<keyword evidence="2" id="KW-0732">Signal</keyword>
<dbReference type="EMBL" id="MSPX01000011">
    <property type="protein sequence ID" value="OQP85868.1"/>
    <property type="molecule type" value="Genomic_DNA"/>
</dbReference>
<dbReference type="NCBIfam" id="TIGR02186">
    <property type="entry name" value="alph_Pro_TM"/>
    <property type="match status" value="1"/>
</dbReference>
<feature type="transmembrane region" description="Helical" evidence="1">
    <location>
        <begin position="267"/>
        <end position="288"/>
    </location>
</feature>
<reference evidence="3 4" key="1">
    <citation type="journal article" date="2017" name="Antonie Van Leeuwenhoek">
        <title>Rhizobium rhizosphaerae sp. nov., a novel species isolated from rice rhizosphere.</title>
        <authorList>
            <person name="Zhao J.J."/>
            <person name="Zhang J."/>
            <person name="Zhang R.J."/>
            <person name="Zhang C.W."/>
            <person name="Yin H.Q."/>
            <person name="Zhang X.X."/>
        </authorList>
    </citation>
    <scope>NUCLEOTIDE SEQUENCE [LARGE SCALE GENOMIC DNA]</scope>
    <source>
        <strain evidence="3 4">RD15</strain>
    </source>
</reference>
<evidence type="ECO:0000256" key="1">
    <source>
        <dbReference type="SAM" id="Phobius"/>
    </source>
</evidence>
<proteinExistence type="predicted"/>
<evidence type="ECO:0008006" key="5">
    <source>
        <dbReference type="Google" id="ProtNLM"/>
    </source>
</evidence>
<keyword evidence="1" id="KW-1133">Transmembrane helix</keyword>
<evidence type="ECO:0000313" key="4">
    <source>
        <dbReference type="Proteomes" id="UP000192652"/>
    </source>
</evidence>
<name>A0ABX3PCW7_9HYPH</name>
<sequence length="291" mass="31250">MRHALLLLAALLPPLLFASAAAQAQALPPAVPITGGVPSGGAGPMISADDTPPPEPTENLDIGISTEEIAITSDFRGADLTIFGAIDGFNPRLLAQGKYDIVVALEGPKENATVRRKERVFGIWINRHSITFESVPQSYSLSSTRPVEVIAPADQINNIGIGVDHMRLEPVGFLGDGSNVGAFRDAFRRLKEASGIYQRDPGGVQFISASLFRATVRLPANVPNGVHIVRAYLFRDGTFVSARALQLRVVKTGLEQAITQAAHQQPFFYGIFAVLLAVVTGWIASVVFRRD</sequence>
<dbReference type="Proteomes" id="UP000192652">
    <property type="component" value="Unassembled WGS sequence"/>
</dbReference>
<gene>
    <name evidence="3" type="ORF">BTR14_13905</name>
</gene>
<dbReference type="RefSeq" id="WP_081176622.1">
    <property type="nucleotide sequence ID" value="NZ_MSPX01000011.1"/>
</dbReference>
<dbReference type="Pfam" id="PF09608">
    <property type="entry name" value="Alph_Pro_TM"/>
    <property type="match status" value="1"/>
</dbReference>
<feature type="chain" id="PRO_5046640158" description="TIGR02186 family protein" evidence="2">
    <location>
        <begin position="25"/>
        <end position="291"/>
    </location>
</feature>
<comment type="caution">
    <text evidence="3">The sequence shown here is derived from an EMBL/GenBank/DDBJ whole genome shotgun (WGS) entry which is preliminary data.</text>
</comment>
<accession>A0ABX3PCW7</accession>
<protein>
    <recommendedName>
        <fullName evidence="5">TIGR02186 family protein</fullName>
    </recommendedName>
</protein>
<organism evidence="3 4">
    <name type="scientific">Xaviernesmea rhizosphaerae</name>
    <dbReference type="NCBI Taxonomy" id="1672749"/>
    <lineage>
        <taxon>Bacteria</taxon>
        <taxon>Pseudomonadati</taxon>
        <taxon>Pseudomonadota</taxon>
        <taxon>Alphaproteobacteria</taxon>
        <taxon>Hyphomicrobiales</taxon>
        <taxon>Rhizobiaceae</taxon>
        <taxon>Rhizobium/Agrobacterium group</taxon>
        <taxon>Xaviernesmea</taxon>
    </lineage>
</organism>